<name>A0ABV6JZB2_9PROT</name>
<dbReference type="InterPro" id="IPR005493">
    <property type="entry name" value="RraA/RraA-like"/>
</dbReference>
<gene>
    <name evidence="5" type="ORF">ACFFGY_22535</name>
</gene>
<dbReference type="NCBIfam" id="NF004850">
    <property type="entry name" value="PRK06201.1"/>
    <property type="match status" value="1"/>
</dbReference>
<evidence type="ECO:0000313" key="5">
    <source>
        <dbReference type="EMBL" id="MFC0411033.1"/>
    </source>
</evidence>
<dbReference type="SUPFAM" id="SSF89562">
    <property type="entry name" value="RraA-like"/>
    <property type="match status" value="1"/>
</dbReference>
<evidence type="ECO:0000256" key="1">
    <source>
        <dbReference type="ARBA" id="ARBA00001968"/>
    </source>
</evidence>
<dbReference type="RefSeq" id="WP_377046785.1">
    <property type="nucleotide sequence ID" value="NZ_JBHLUN010000036.1"/>
</dbReference>
<organism evidence="5 6">
    <name type="scientific">Roseomonas elaeocarpi</name>
    <dbReference type="NCBI Taxonomy" id="907779"/>
    <lineage>
        <taxon>Bacteria</taxon>
        <taxon>Pseudomonadati</taxon>
        <taxon>Pseudomonadota</taxon>
        <taxon>Alphaproteobacteria</taxon>
        <taxon>Acetobacterales</taxon>
        <taxon>Roseomonadaceae</taxon>
        <taxon>Roseomonas</taxon>
    </lineage>
</organism>
<comment type="cofactor">
    <cofactor evidence="1">
        <name>a divalent metal cation</name>
        <dbReference type="ChEBI" id="CHEBI:60240"/>
    </cofactor>
</comment>
<dbReference type="InterPro" id="IPR036704">
    <property type="entry name" value="RraA/RraA-like_sf"/>
</dbReference>
<dbReference type="Gene3D" id="3.50.30.40">
    <property type="entry name" value="Ribonuclease E inhibitor RraA/RraA-like"/>
    <property type="match status" value="1"/>
</dbReference>
<accession>A0ABV6JZB2</accession>
<reference evidence="5 6" key="1">
    <citation type="submission" date="2024-09" db="EMBL/GenBank/DDBJ databases">
        <authorList>
            <person name="Sun Q."/>
            <person name="Mori K."/>
        </authorList>
    </citation>
    <scope>NUCLEOTIDE SEQUENCE [LARGE SCALE GENOMIC DNA]</scope>
    <source>
        <strain evidence="5 6">TBRC 5777</strain>
    </source>
</reference>
<evidence type="ECO:0000256" key="2">
    <source>
        <dbReference type="ARBA" id="ARBA00016549"/>
    </source>
</evidence>
<dbReference type="Pfam" id="PF03737">
    <property type="entry name" value="RraA-like"/>
    <property type="match status" value="1"/>
</dbReference>
<keyword evidence="6" id="KW-1185">Reference proteome</keyword>
<sequence length="226" mass="23292">MNLGFRIKANMERVNPSLVSRAAALPVANIGDVAFRMQAMRGGFRGYGGRRTVAGPALTVRARAGDNLMLHRALDLAEPGDVVVCDGGGELGIALMGDIMARHAVSRGIAAIIVDGAVRDIAELQQLDLGVWARGATPAGPFKEGPGEVGYPTSCGGIVVMPGDLVAADGDGIVVIPRADAGTIVAAAERHAEKEARSIAAIAEGRAERGWVEDTLRSKGCPTCAS</sequence>
<protein>
    <recommendedName>
        <fullName evidence="2">Putative 4-hydroxy-4-methyl-2-oxoglutarate aldolase</fullName>
    </recommendedName>
    <alternativeName>
        <fullName evidence="3">Regulator of ribonuclease activity homolog</fullName>
    </alternativeName>
    <alternativeName>
        <fullName evidence="4">RraA-like protein</fullName>
    </alternativeName>
</protein>
<dbReference type="Proteomes" id="UP001589865">
    <property type="component" value="Unassembled WGS sequence"/>
</dbReference>
<dbReference type="CDD" id="cd16841">
    <property type="entry name" value="RraA_family"/>
    <property type="match status" value="1"/>
</dbReference>
<dbReference type="PANTHER" id="PTHR33254:SF4">
    <property type="entry name" value="4-HYDROXY-4-METHYL-2-OXOGLUTARATE ALDOLASE 3-RELATED"/>
    <property type="match status" value="1"/>
</dbReference>
<evidence type="ECO:0000256" key="4">
    <source>
        <dbReference type="ARBA" id="ARBA00030169"/>
    </source>
</evidence>
<dbReference type="EMBL" id="JBHLUN010000036">
    <property type="protein sequence ID" value="MFC0411033.1"/>
    <property type="molecule type" value="Genomic_DNA"/>
</dbReference>
<proteinExistence type="predicted"/>
<comment type="caution">
    <text evidence="5">The sequence shown here is derived from an EMBL/GenBank/DDBJ whole genome shotgun (WGS) entry which is preliminary data.</text>
</comment>
<dbReference type="PANTHER" id="PTHR33254">
    <property type="entry name" value="4-HYDROXY-4-METHYL-2-OXOGLUTARATE ALDOLASE 3-RELATED"/>
    <property type="match status" value="1"/>
</dbReference>
<evidence type="ECO:0000313" key="6">
    <source>
        <dbReference type="Proteomes" id="UP001589865"/>
    </source>
</evidence>
<evidence type="ECO:0000256" key="3">
    <source>
        <dbReference type="ARBA" id="ARBA00029596"/>
    </source>
</evidence>